<feature type="transmembrane region" description="Helical" evidence="12">
    <location>
        <begin position="1047"/>
        <end position="1064"/>
    </location>
</feature>
<reference evidence="16" key="2">
    <citation type="submission" date="2021-04" db="EMBL/GenBank/DDBJ databases">
        <title>Genome-wide patterns of bracovirus chromosomal integration into multiple host tissues during parasitism.</title>
        <authorList>
            <person name="Chebbi M.A.C."/>
        </authorList>
    </citation>
    <scope>NUCLEOTIDE SEQUENCE</scope>
    <source>
        <tissue evidence="16">Whole body</tissue>
    </source>
</reference>
<evidence type="ECO:0000256" key="6">
    <source>
        <dbReference type="ARBA" id="ARBA00022827"/>
    </source>
</evidence>
<dbReference type="PROSITE" id="PS00018">
    <property type="entry name" value="EF_HAND_1"/>
    <property type="match status" value="1"/>
</dbReference>
<dbReference type="PROSITE" id="PS50292">
    <property type="entry name" value="PEROXIDASE_3"/>
    <property type="match status" value="1"/>
</dbReference>
<dbReference type="GO" id="GO:0004601">
    <property type="term" value="F:peroxidase activity"/>
    <property type="evidence" value="ECO:0007669"/>
    <property type="project" value="UniProtKB-KW"/>
</dbReference>
<dbReference type="GO" id="GO:0042742">
    <property type="term" value="P:defense response to bacterium"/>
    <property type="evidence" value="ECO:0007669"/>
    <property type="project" value="UniProtKB-ARBA"/>
</dbReference>
<evidence type="ECO:0000313" key="16">
    <source>
        <dbReference type="EMBL" id="KAG8041698.1"/>
    </source>
</evidence>
<evidence type="ECO:0000256" key="8">
    <source>
        <dbReference type="ARBA" id="ARBA00022989"/>
    </source>
</evidence>
<feature type="domain" description="EF-hand" evidence="14">
    <location>
        <begin position="691"/>
        <end position="726"/>
    </location>
</feature>
<dbReference type="OrthoDB" id="6019201at2759"/>
<evidence type="ECO:0000256" key="9">
    <source>
        <dbReference type="ARBA" id="ARBA00023002"/>
    </source>
</evidence>
<dbReference type="Pfam" id="PF03098">
    <property type="entry name" value="An_peroxidase"/>
    <property type="match status" value="3"/>
</dbReference>
<comment type="subcellular location">
    <subcellularLocation>
        <location evidence="1">Membrane</location>
        <topology evidence="1">Multi-pass membrane protein</topology>
    </subcellularLocation>
</comment>
<keyword evidence="11" id="KW-0349">Heme</keyword>
<dbReference type="Pfam" id="PF00036">
    <property type="entry name" value="EF-hand_1"/>
    <property type="match status" value="1"/>
</dbReference>
<dbReference type="InterPro" id="IPR013130">
    <property type="entry name" value="Fe3_Rdtase_TM_dom"/>
</dbReference>
<dbReference type="Proteomes" id="UP000729913">
    <property type="component" value="Unassembled WGS sequence"/>
</dbReference>
<keyword evidence="6" id="KW-0274">FAD</keyword>
<keyword evidence="2" id="KW-0575">Peroxidase</keyword>
<comment type="caution">
    <text evidence="16">The sequence shown here is derived from an EMBL/GenBank/DDBJ whole genome shotgun (WGS) entry which is preliminary data.</text>
</comment>
<reference evidence="16" key="1">
    <citation type="submission" date="2020-03" db="EMBL/GenBank/DDBJ databases">
        <authorList>
            <person name="Chebbi M.A."/>
            <person name="Drezen J.M."/>
        </authorList>
    </citation>
    <scope>NUCLEOTIDE SEQUENCE</scope>
    <source>
        <tissue evidence="16">Whole body</tissue>
    </source>
</reference>
<evidence type="ECO:0000313" key="17">
    <source>
        <dbReference type="Proteomes" id="UP000729913"/>
    </source>
</evidence>
<feature type="transmembrane region" description="Helical" evidence="12">
    <location>
        <begin position="551"/>
        <end position="573"/>
    </location>
</feature>
<dbReference type="PROSITE" id="PS50222">
    <property type="entry name" value="EF_HAND_2"/>
    <property type="match status" value="2"/>
</dbReference>
<dbReference type="PROSITE" id="PS51384">
    <property type="entry name" value="FAD_FR"/>
    <property type="match status" value="1"/>
</dbReference>
<keyword evidence="4 12" id="KW-0812">Transmembrane</keyword>
<evidence type="ECO:0000256" key="5">
    <source>
        <dbReference type="ARBA" id="ARBA00022723"/>
    </source>
</evidence>
<keyword evidence="17" id="KW-1185">Reference proteome</keyword>
<evidence type="ECO:0000259" key="14">
    <source>
        <dbReference type="PROSITE" id="PS50222"/>
    </source>
</evidence>
<organism evidence="16 17">
    <name type="scientific">Cotesia typhae</name>
    <dbReference type="NCBI Taxonomy" id="2053667"/>
    <lineage>
        <taxon>Eukaryota</taxon>
        <taxon>Metazoa</taxon>
        <taxon>Ecdysozoa</taxon>
        <taxon>Arthropoda</taxon>
        <taxon>Hexapoda</taxon>
        <taxon>Insecta</taxon>
        <taxon>Pterygota</taxon>
        <taxon>Neoptera</taxon>
        <taxon>Endopterygota</taxon>
        <taxon>Hymenoptera</taxon>
        <taxon>Apocrita</taxon>
        <taxon>Ichneumonoidea</taxon>
        <taxon>Braconidae</taxon>
        <taxon>Microgastrinae</taxon>
        <taxon>Cotesia</taxon>
    </lineage>
</organism>
<dbReference type="InterPro" id="IPR013112">
    <property type="entry name" value="FAD-bd_8"/>
</dbReference>
<proteinExistence type="predicted"/>
<protein>
    <recommendedName>
        <fullName evidence="18">NAD(P)H oxidase (H(2)O(2)-forming)</fullName>
    </recommendedName>
</protein>
<evidence type="ECO:0000256" key="12">
    <source>
        <dbReference type="SAM" id="Phobius"/>
    </source>
</evidence>
<dbReference type="GO" id="GO:0016175">
    <property type="term" value="F:superoxide-generating NAD(P)H oxidase activity"/>
    <property type="evidence" value="ECO:0007669"/>
    <property type="project" value="UniProtKB-ARBA"/>
</dbReference>
<keyword evidence="11" id="KW-0408">Iron</keyword>
<dbReference type="Pfam" id="PF08022">
    <property type="entry name" value="FAD_binding_8"/>
    <property type="match status" value="1"/>
</dbReference>
<feature type="transmembrane region" description="Helical" evidence="12">
    <location>
        <begin position="982"/>
        <end position="1006"/>
    </location>
</feature>
<dbReference type="CDD" id="cd06186">
    <property type="entry name" value="NOX_Duox_like_FAD_NADP"/>
    <property type="match status" value="1"/>
</dbReference>
<evidence type="ECO:0000259" key="15">
    <source>
        <dbReference type="PROSITE" id="PS51384"/>
    </source>
</evidence>
<evidence type="ECO:0000256" key="2">
    <source>
        <dbReference type="ARBA" id="ARBA00022559"/>
    </source>
</evidence>
<dbReference type="CDD" id="cd00051">
    <property type="entry name" value="EFh"/>
    <property type="match status" value="1"/>
</dbReference>
<dbReference type="SMART" id="SM00054">
    <property type="entry name" value="EFh"/>
    <property type="match status" value="2"/>
</dbReference>
<evidence type="ECO:0000256" key="13">
    <source>
        <dbReference type="SAM" id="SignalP"/>
    </source>
</evidence>
<evidence type="ECO:0000256" key="7">
    <source>
        <dbReference type="ARBA" id="ARBA00022857"/>
    </source>
</evidence>
<keyword evidence="3" id="KW-0285">Flavoprotein</keyword>
<dbReference type="PANTHER" id="PTHR11475:SF144">
    <property type="entry name" value="NAD(P)H OXIDASE (H2O2-FORMING)"/>
    <property type="match status" value="1"/>
</dbReference>
<keyword evidence="13" id="KW-0732">Signal</keyword>
<feature type="chain" id="PRO_5035189048" description="NAD(P)H oxidase (H(2)O(2)-forming)" evidence="13">
    <location>
        <begin position="17"/>
        <end position="1192"/>
    </location>
</feature>
<name>A0A8J5QXA1_9HYME</name>
<evidence type="ECO:0000256" key="4">
    <source>
        <dbReference type="ARBA" id="ARBA00022692"/>
    </source>
</evidence>
<dbReference type="GO" id="GO:0005509">
    <property type="term" value="F:calcium ion binding"/>
    <property type="evidence" value="ECO:0007669"/>
    <property type="project" value="InterPro"/>
</dbReference>
<evidence type="ECO:0000256" key="1">
    <source>
        <dbReference type="ARBA" id="ARBA00004141"/>
    </source>
</evidence>
<feature type="signal peptide" evidence="13">
    <location>
        <begin position="1"/>
        <end position="16"/>
    </location>
</feature>
<feature type="transmembrane region" description="Helical" evidence="12">
    <location>
        <begin position="1018"/>
        <end position="1035"/>
    </location>
</feature>
<feature type="binding site" description="axial binding residue" evidence="11">
    <location>
        <position position="342"/>
    </location>
    <ligand>
        <name>heme b</name>
        <dbReference type="ChEBI" id="CHEBI:60344"/>
    </ligand>
    <ligandPart>
        <name>Fe</name>
        <dbReference type="ChEBI" id="CHEBI:18248"/>
    </ligandPart>
</feature>
<feature type="domain" description="FAD-binding FR-type" evidence="15">
    <location>
        <begin position="1068"/>
        <end position="1177"/>
    </location>
</feature>
<evidence type="ECO:0000256" key="3">
    <source>
        <dbReference type="ARBA" id="ARBA00022630"/>
    </source>
</evidence>
<evidence type="ECO:0000256" key="11">
    <source>
        <dbReference type="PIRSR" id="PIRSR619791-2"/>
    </source>
</evidence>
<dbReference type="AlphaFoldDB" id="A0A8J5QXA1"/>
<sequence length="1192" mass="138134">MLILILLFITINFVNAQLIIGNIDLKLKEDPLQKITYRKDIDRQKYIRQLLGTENSSEFQNQSVEYPGYDGWYNNIGKPELGAIDTPLLRRWPAAYDDGVYKLAGSKRPQPLVLSESLLKGDIGTKSSTGKNALMVFFEYINIEIPEGHRYRKQTGHTQMPVLRTRYDERTGHSPNNPRQQLNEITPFLDGGLIYGTTKAWSNYLRMYSNGKVDQNGLLAFSHGGKFPEYNTIRLPMANPPPPARHGLYTNRHYTEEVERFFKLGNPRGNENPFLLTFGIIWFRWHNAVAKELKKQNPSWSGEKIYNEARKWVIASQQQIVFYEWLPQWLGMDLPKYKKEDHKIVEDLRGNVFGPLEFSRRDLMALNIQRARDHGLPDYNTARKAYNLPKVTSVDHFKKVSFEIKNKFLELYKSFDDVDIWVGGILETEDGPGELFRTIIADQFERIRNGDRFWFENKNNGYNTLFFFIYYVYNDVTDVGEKDLPANVFKVPVSEDDININCTREQIVKEGNCSDFYGYSTPCFHADPITSSKVDDCSDPGTYDYFSNSEISFFVTFAVVVAILGCFWGFLYWKLHEIQRNFSNKHVDFTKSCSSDIGVAGNMYTDNFLMELNIEREIVSRITAKAVLNQAITKSGRQKKVEQFFRVVFSQAFNIAHSEDELLQIDSKVAKEVIYTELTIIEFAEALSMRPDSEFVKKIFNLVDMDKNGFISFREFIDMLVLFLKGTAEEKLKLMFDMYDINRTGQLKREDFANMLRSFMETVNADISDDELQSIVHSMMDQAQIANKESIDLVDFKNILGEFNDKFSYAELEFNVNSNDTSKKLHAGKSTIRSTFIGEVKQTMESLYADPNDLKSRVEGKNYFHYLTLREHRGLRRITGYGVSITRGAASAMMFTYSSMLLTMCKNTITILRDTALQYYIPFDSAFEMHKYIACWALFFTAIHIVGHGFNFYHIATQTSDDLTCLFRNNFHATHEIPKFHYWMWSTMTGVTSIVLTIITGIIFVCSIPIIRQKLYKYFALGHKLYPLFYILMFLHGSGRLIQEPFFHYFFLCPVFIFTIDKIFSTTRKTVEIPLLNVTLLPSNVTCLIFQKPQYFQYKSGQWVRISCPALSANEYHPFTLSSAPHESTLSVHIRSVGPWTHNIRNKLDPNNKEFKILPRMDLMENRTRIGINMTSPLWSQVALESLRLHQS</sequence>
<dbReference type="Pfam" id="PF01794">
    <property type="entry name" value="Ferric_reduct"/>
    <property type="match status" value="1"/>
</dbReference>
<keyword evidence="8 12" id="KW-1133">Transmembrane helix</keyword>
<accession>A0A8J5QXA1</accession>
<evidence type="ECO:0000256" key="10">
    <source>
        <dbReference type="ARBA" id="ARBA00023136"/>
    </source>
</evidence>
<dbReference type="InterPro" id="IPR019791">
    <property type="entry name" value="Haem_peroxidase_animal"/>
</dbReference>
<keyword evidence="10 12" id="KW-0472">Membrane</keyword>
<dbReference type="InterPro" id="IPR017927">
    <property type="entry name" value="FAD-bd_FR_type"/>
</dbReference>
<dbReference type="FunFam" id="2.40.30.10:FF:000059">
    <property type="entry name" value="dual oxidase isoform X1"/>
    <property type="match status" value="1"/>
</dbReference>
<feature type="transmembrane region" description="Helical" evidence="12">
    <location>
        <begin position="933"/>
        <end position="953"/>
    </location>
</feature>
<dbReference type="GO" id="GO:0009653">
    <property type="term" value="P:anatomical structure morphogenesis"/>
    <property type="evidence" value="ECO:0007669"/>
    <property type="project" value="UniProtKB-ARBA"/>
</dbReference>
<dbReference type="InterPro" id="IPR018247">
    <property type="entry name" value="EF_Hand_1_Ca_BS"/>
</dbReference>
<dbReference type="InterPro" id="IPR002048">
    <property type="entry name" value="EF_hand_dom"/>
</dbReference>
<keyword evidence="7" id="KW-0521">NADP</keyword>
<dbReference type="GO" id="GO:0016020">
    <property type="term" value="C:membrane"/>
    <property type="evidence" value="ECO:0007669"/>
    <property type="project" value="UniProtKB-SubCell"/>
</dbReference>
<dbReference type="PANTHER" id="PTHR11475">
    <property type="entry name" value="OXIDASE/PEROXIDASE"/>
    <property type="match status" value="1"/>
</dbReference>
<evidence type="ECO:0008006" key="18">
    <source>
        <dbReference type="Google" id="ProtNLM"/>
    </source>
</evidence>
<dbReference type="SFLD" id="SFLDG01169">
    <property type="entry name" value="NADPH_oxidase_subgroup_(NOX)"/>
    <property type="match status" value="1"/>
</dbReference>
<keyword evidence="9" id="KW-0560">Oxidoreductase</keyword>
<gene>
    <name evidence="16" type="ORF">G9C98_007002</name>
</gene>
<feature type="domain" description="EF-hand" evidence="14">
    <location>
        <begin position="727"/>
        <end position="762"/>
    </location>
</feature>
<keyword evidence="5 11" id="KW-0479">Metal-binding</keyword>
<dbReference type="EMBL" id="JAAOIC020000006">
    <property type="protein sequence ID" value="KAG8041698.1"/>
    <property type="molecule type" value="Genomic_DNA"/>
</dbReference>